<dbReference type="Pfam" id="PF23562">
    <property type="entry name" value="AMP-binding_C_3"/>
    <property type="match status" value="1"/>
</dbReference>
<dbReference type="PANTHER" id="PTHR43272:SF33">
    <property type="entry name" value="AMP-BINDING DOMAIN-CONTAINING PROTEIN-RELATED"/>
    <property type="match status" value="1"/>
</dbReference>
<sequence>MKDDIEFRTEAQVLIAMNDNEPEAVRFIAPLQGGGQIDVINVTWRDFLSYSSKAALYLSELGVRPNTKVAVYAKNRLQWPFCLMAIHACRGVFVPVYHSYTPAEVEYILTHSDSEILITELDMLSVLLKIWNRLPPIRKIILMDMKLDFTQSIADFDKLKDKIVFIDDVYADGERLLRDDPDGFTRLAAQITKDDVSTILYTSGTTGPPKGVVLTYENLYVNAGDWIDVLSPLIPETRVDLLWLPMSHIFGWGELGLGNTLGFTTYFTTPFTVLSDMPTARPTIFISVPAYWEKLYLTAKAASEDKTEQMAKLRELTGGRLRFCLSGGAGLKREVKEFFYEAGLLLIEGYGLTECSPTLTMNRKDDFDFDTVGKPFPRVELRLAADGEILAKGLNIFKEYYKDPAATKEAFDEDGWFKTGDLGEFTERGFLKIKGRKKEIIVTSGGKNISPQLIELRFKDDPYIEHIVIYGNERKYLTALVTLKQDTVSAYAKQHGITFSEFSALVINQSITALIQSRIDEVNKDLASFETIKKFYIYDGHLMPGNGFLTPSLKLRRKNIHEAFKDRLDALYSQ</sequence>
<comment type="caution">
    <text evidence="4">The sequence shown here is derived from an EMBL/GenBank/DDBJ whole genome shotgun (WGS) entry which is preliminary data.</text>
</comment>
<evidence type="ECO:0000313" key="4">
    <source>
        <dbReference type="EMBL" id="KWT94669.1"/>
    </source>
</evidence>
<dbReference type="EMBL" id="LNQR01000004">
    <property type="protein sequence ID" value="KWT94669.1"/>
    <property type="molecule type" value="Genomic_DNA"/>
</dbReference>
<dbReference type="Pfam" id="PF00501">
    <property type="entry name" value="AMP-binding"/>
    <property type="match status" value="1"/>
</dbReference>
<dbReference type="Gene3D" id="3.40.50.12780">
    <property type="entry name" value="N-terminal domain of ligase-like"/>
    <property type="match status" value="1"/>
</dbReference>
<evidence type="ECO:0000256" key="1">
    <source>
        <dbReference type="ARBA" id="ARBA00022741"/>
    </source>
</evidence>
<keyword evidence="1" id="KW-0547">Nucleotide-binding</keyword>
<organism evidence="4 5">
    <name type="scientific">Candidatus Magnetominusculus xianensis</name>
    <dbReference type="NCBI Taxonomy" id="1748249"/>
    <lineage>
        <taxon>Bacteria</taxon>
        <taxon>Pseudomonadati</taxon>
        <taxon>Nitrospirota</taxon>
        <taxon>Nitrospiria</taxon>
        <taxon>Nitrospirales</taxon>
        <taxon>Nitrospiraceae</taxon>
        <taxon>Candidatus Magnetominusculus</taxon>
    </lineage>
</organism>
<dbReference type="InterPro" id="IPR020845">
    <property type="entry name" value="AMP-binding_CS"/>
</dbReference>
<dbReference type="PANTHER" id="PTHR43272">
    <property type="entry name" value="LONG-CHAIN-FATTY-ACID--COA LIGASE"/>
    <property type="match status" value="1"/>
</dbReference>
<dbReference type="SUPFAM" id="SSF56801">
    <property type="entry name" value="Acetyl-CoA synthetase-like"/>
    <property type="match status" value="1"/>
</dbReference>
<dbReference type="InterPro" id="IPR042099">
    <property type="entry name" value="ANL_N_sf"/>
</dbReference>
<name>A0ABR5SKQ9_9BACT</name>
<dbReference type="InterPro" id="IPR000873">
    <property type="entry name" value="AMP-dep_synth/lig_dom"/>
</dbReference>
<dbReference type="EC" id="6.2.1.3" evidence="4"/>
<dbReference type="CDD" id="cd05907">
    <property type="entry name" value="VL_LC_FACS_like"/>
    <property type="match status" value="1"/>
</dbReference>
<evidence type="ECO:0000256" key="2">
    <source>
        <dbReference type="ARBA" id="ARBA00022840"/>
    </source>
</evidence>
<dbReference type="RefSeq" id="WP_085050738.1">
    <property type="nucleotide sequence ID" value="NZ_LNQR01000004.1"/>
</dbReference>
<dbReference type="Proteomes" id="UP000060487">
    <property type="component" value="Unassembled WGS sequence"/>
</dbReference>
<proteinExistence type="predicted"/>
<keyword evidence="5" id="KW-1185">Reference proteome</keyword>
<keyword evidence="4" id="KW-0436">Ligase</keyword>
<feature type="domain" description="AMP-dependent synthetase/ligase" evidence="3">
    <location>
        <begin position="40"/>
        <end position="401"/>
    </location>
</feature>
<evidence type="ECO:0000313" key="5">
    <source>
        <dbReference type="Proteomes" id="UP000060487"/>
    </source>
</evidence>
<accession>A0ABR5SKQ9</accession>
<gene>
    <name evidence="4" type="ORF">ASN18_0208</name>
</gene>
<dbReference type="PROSITE" id="PS00455">
    <property type="entry name" value="AMP_BINDING"/>
    <property type="match status" value="1"/>
</dbReference>
<keyword evidence="2" id="KW-0067">ATP-binding</keyword>
<protein>
    <submittedName>
        <fullName evidence="4">Long-chain fatty acid--CoA ligase</fullName>
        <ecNumber evidence="4">6.2.1.3</ecNumber>
    </submittedName>
</protein>
<reference evidence="4 5" key="1">
    <citation type="submission" date="2015-11" db="EMBL/GenBank/DDBJ databases">
        <authorList>
            <person name="Lin W."/>
        </authorList>
    </citation>
    <scope>NUCLEOTIDE SEQUENCE [LARGE SCALE GENOMIC DNA]</scope>
    <source>
        <strain evidence="4 5">HCH-1</strain>
    </source>
</reference>
<dbReference type="GO" id="GO:0004467">
    <property type="term" value="F:long-chain fatty acid-CoA ligase activity"/>
    <property type="evidence" value="ECO:0007669"/>
    <property type="project" value="UniProtKB-EC"/>
</dbReference>
<evidence type="ECO:0000259" key="3">
    <source>
        <dbReference type="Pfam" id="PF00501"/>
    </source>
</evidence>